<dbReference type="InterPro" id="IPR046960">
    <property type="entry name" value="PPR_At4g14850-like_plant"/>
</dbReference>
<accession>A0A835HDD0</accession>
<dbReference type="AlphaFoldDB" id="A0A835HDD0"/>
<proteinExistence type="predicted"/>
<name>A0A835HDD0_9MAGN</name>
<keyword evidence="2" id="KW-1185">Reference proteome</keyword>
<evidence type="ECO:0000313" key="1">
    <source>
        <dbReference type="EMBL" id="KAF9597239.1"/>
    </source>
</evidence>
<dbReference type="Proteomes" id="UP000631114">
    <property type="component" value="Unassembled WGS sequence"/>
</dbReference>
<dbReference type="GO" id="GO:0009451">
    <property type="term" value="P:RNA modification"/>
    <property type="evidence" value="ECO:0007669"/>
    <property type="project" value="InterPro"/>
</dbReference>
<dbReference type="PANTHER" id="PTHR47926">
    <property type="entry name" value="PENTATRICOPEPTIDE REPEAT-CONTAINING PROTEIN"/>
    <property type="match status" value="1"/>
</dbReference>
<evidence type="ECO:0000313" key="2">
    <source>
        <dbReference type="Proteomes" id="UP000631114"/>
    </source>
</evidence>
<gene>
    <name evidence="1" type="ORF">IFM89_016380</name>
</gene>
<protein>
    <submittedName>
        <fullName evidence="1">Uncharacterized protein</fullName>
    </submittedName>
</protein>
<dbReference type="GO" id="GO:0003723">
    <property type="term" value="F:RNA binding"/>
    <property type="evidence" value="ECO:0007669"/>
    <property type="project" value="InterPro"/>
</dbReference>
<comment type="caution">
    <text evidence="1">The sequence shown here is derived from an EMBL/GenBank/DDBJ whole genome shotgun (WGS) entry which is preliminary data.</text>
</comment>
<sequence>MRDLGFNNIPLDESCKCQNPILSPCHLGHVNDGQKYFDRIVNVYNISPMMEHYGCILVWTYGRFVWVYLGWLKNFMRLSRTCQWNQALIEKVHECLQVCGKVIQLDNILTKLLEDEPSLGANYVLDANVSAVSNNWDDEAQPESIHDSQGFEECSWV</sequence>
<reference evidence="1 2" key="1">
    <citation type="submission" date="2020-10" db="EMBL/GenBank/DDBJ databases">
        <title>The Coptis chinensis genome and diversification of protoberbering-type alkaloids.</title>
        <authorList>
            <person name="Wang B."/>
            <person name="Shu S."/>
            <person name="Song C."/>
            <person name="Liu Y."/>
        </authorList>
    </citation>
    <scope>NUCLEOTIDE SEQUENCE [LARGE SCALE GENOMIC DNA]</scope>
    <source>
        <strain evidence="1">HL-2020</strain>
        <tissue evidence="1">Leaf</tissue>
    </source>
</reference>
<organism evidence="1 2">
    <name type="scientific">Coptis chinensis</name>
    <dbReference type="NCBI Taxonomy" id="261450"/>
    <lineage>
        <taxon>Eukaryota</taxon>
        <taxon>Viridiplantae</taxon>
        <taxon>Streptophyta</taxon>
        <taxon>Embryophyta</taxon>
        <taxon>Tracheophyta</taxon>
        <taxon>Spermatophyta</taxon>
        <taxon>Magnoliopsida</taxon>
        <taxon>Ranunculales</taxon>
        <taxon>Ranunculaceae</taxon>
        <taxon>Coptidoideae</taxon>
        <taxon>Coptis</taxon>
    </lineage>
</organism>
<dbReference type="EMBL" id="JADFTS010000007">
    <property type="protein sequence ID" value="KAF9597239.1"/>
    <property type="molecule type" value="Genomic_DNA"/>
</dbReference>